<dbReference type="RefSeq" id="XP_014656713.1">
    <property type="nucleotide sequence ID" value="XM_014801227.1"/>
</dbReference>
<dbReference type="EMBL" id="DF830074">
    <property type="protein sequence ID" value="GAK64926.1"/>
    <property type="molecule type" value="Genomic_DNA"/>
</dbReference>
<keyword evidence="4" id="KW-0539">Nucleus</keyword>
<dbReference type="GeneID" id="26303937"/>
<dbReference type="InterPro" id="IPR045113">
    <property type="entry name" value="Rpb7-like"/>
</dbReference>
<evidence type="ECO:0000313" key="8">
    <source>
        <dbReference type="Proteomes" id="UP000053758"/>
    </source>
</evidence>
<evidence type="ECO:0000256" key="5">
    <source>
        <dbReference type="SAM" id="MobiDB-lite"/>
    </source>
</evidence>
<evidence type="ECO:0000256" key="3">
    <source>
        <dbReference type="ARBA" id="ARBA00023163"/>
    </source>
</evidence>
<gene>
    <name evidence="7" type="ORF">PAN0_007c3142</name>
</gene>
<dbReference type="GO" id="GO:0005736">
    <property type="term" value="C:RNA polymerase I complex"/>
    <property type="evidence" value="ECO:0007669"/>
    <property type="project" value="TreeGrafter"/>
</dbReference>
<organism evidence="7">
    <name type="scientific">Pseudozyma antarctica</name>
    <name type="common">Yeast</name>
    <name type="synonym">Candida antarctica</name>
    <dbReference type="NCBI Taxonomy" id="84753"/>
    <lineage>
        <taxon>Eukaryota</taxon>
        <taxon>Fungi</taxon>
        <taxon>Dikarya</taxon>
        <taxon>Basidiomycota</taxon>
        <taxon>Ustilaginomycotina</taxon>
        <taxon>Ustilaginomycetes</taxon>
        <taxon>Ustilaginales</taxon>
        <taxon>Ustilaginaceae</taxon>
        <taxon>Moesziomyces</taxon>
    </lineage>
</organism>
<dbReference type="PANTHER" id="PTHR12709">
    <property type="entry name" value="DNA-DIRECTED RNA POLYMERASE II, III"/>
    <property type="match status" value="1"/>
</dbReference>
<sequence>MAGRIDLIESLLHMPDPPFPDAVAPTSEPAVEAVAAQQEKKFLEKRRAKKGAAVQPAIAHQIQHCHFHPLHPHRTTSSTIAAYPLPLGIMSKDGKTKTKDKSKRRESKSGSESKKSRKSSSSSSTLPLTVVEDGAASASSTASGSRTVTSAFETMYPVLNLPIPPVWSNDPYAAFSDLMDTLVMRHVPQLSGVLITHSPTRFLQDTALFSADSAFATAAVGFECVVWRPKIGQMLEGTICLSSPSHVSLLLYGLFNASIPASHLPEEDWEFVLNDAEAGSNDHGLGYWQSKSDGSRLGGQKGTLAFTVISLTVANHMLSLHGSLLPDPFKGPPPTLDRSYLKKSLLPNQLGLATPSARPTTQAAESPAPTPPRRVRWQDQDNSDTDHDQPDLSALETPQIVKAEPPSIDSSAKSASEKHKRKSSSTKSPPDVREKKRRKEA</sequence>
<feature type="domain" description="RPA43 OB" evidence="6">
    <location>
        <begin position="229"/>
        <end position="325"/>
    </location>
</feature>
<evidence type="ECO:0000313" key="7">
    <source>
        <dbReference type="EMBL" id="GAK64926.1"/>
    </source>
</evidence>
<dbReference type="HOGENOM" id="CLU_050548_0_0_1"/>
<dbReference type="AlphaFoldDB" id="A0A081CE30"/>
<feature type="compositionally biased region" description="Basic and acidic residues" evidence="5">
    <location>
        <begin position="430"/>
        <end position="441"/>
    </location>
</feature>
<evidence type="ECO:0000256" key="2">
    <source>
        <dbReference type="ARBA" id="ARBA00022478"/>
    </source>
</evidence>
<feature type="region of interest" description="Disordered" evidence="5">
    <location>
        <begin position="351"/>
        <end position="441"/>
    </location>
</feature>
<protein>
    <recommendedName>
        <fullName evidence="6">RPA43 OB domain-containing protein</fullName>
    </recommendedName>
</protein>
<evidence type="ECO:0000256" key="1">
    <source>
        <dbReference type="ARBA" id="ARBA00004123"/>
    </source>
</evidence>
<accession>A0A081CE30</accession>
<dbReference type="Pfam" id="PF17875">
    <property type="entry name" value="RPA43_OB"/>
    <property type="match status" value="1"/>
</dbReference>
<dbReference type="Gene3D" id="2.40.50.1060">
    <property type="match status" value="1"/>
</dbReference>
<dbReference type="GO" id="GO:0006362">
    <property type="term" value="P:transcription elongation by RNA polymerase I"/>
    <property type="evidence" value="ECO:0007669"/>
    <property type="project" value="TreeGrafter"/>
</dbReference>
<feature type="compositionally biased region" description="Basic and acidic residues" evidence="5">
    <location>
        <begin position="376"/>
        <end position="390"/>
    </location>
</feature>
<keyword evidence="2" id="KW-0240">DNA-directed RNA polymerase</keyword>
<dbReference type="Proteomes" id="UP000053758">
    <property type="component" value="Unassembled WGS sequence"/>
</dbReference>
<keyword evidence="8" id="KW-1185">Reference proteome</keyword>
<feature type="region of interest" description="Disordered" evidence="5">
    <location>
        <begin position="88"/>
        <end position="128"/>
    </location>
</feature>
<dbReference type="GO" id="GO:0006352">
    <property type="term" value="P:DNA-templated transcription initiation"/>
    <property type="evidence" value="ECO:0007669"/>
    <property type="project" value="InterPro"/>
</dbReference>
<evidence type="ECO:0000256" key="4">
    <source>
        <dbReference type="ARBA" id="ARBA00023242"/>
    </source>
</evidence>
<evidence type="ECO:0000259" key="6">
    <source>
        <dbReference type="Pfam" id="PF17875"/>
    </source>
</evidence>
<comment type="subcellular location">
    <subcellularLocation>
        <location evidence="1">Nucleus</location>
    </subcellularLocation>
</comment>
<dbReference type="InterPro" id="IPR041178">
    <property type="entry name" value="RPA43_OB"/>
</dbReference>
<reference evidence="7" key="1">
    <citation type="submission" date="2014-07" db="EMBL/GenBank/DDBJ databases">
        <title>Draft genome sequence of the yeast Pseudozyma antarctica JCM 10317 known as a producer of lipase B which used in a wide range of industrial applications.</title>
        <authorList>
            <person name="Morita T."/>
            <person name="Saika A."/>
            <person name="Koike H."/>
        </authorList>
    </citation>
    <scope>NUCLEOTIDE SEQUENCE</scope>
    <source>
        <strain evidence="7">JCM 10317</strain>
    </source>
</reference>
<dbReference type="Gene3D" id="3.30.1490.120">
    <property type="entry name" value="RNA polymerase Rpb7-like, N-terminal domain"/>
    <property type="match status" value="1"/>
</dbReference>
<name>A0A081CE30_PSEA2</name>
<dbReference type="PANTHER" id="PTHR12709:SF5">
    <property type="entry name" value="DNA-DIRECTED RNA POLYMERASE I SUBUNIT RPA43"/>
    <property type="match status" value="1"/>
</dbReference>
<proteinExistence type="predicted"/>
<keyword evidence="3" id="KW-0804">Transcription</keyword>
<dbReference type="InterPro" id="IPR036898">
    <property type="entry name" value="RNA_pol_Rpb7-like_N_sf"/>
</dbReference>